<protein>
    <recommendedName>
        <fullName evidence="1">EF-hand domain-containing protein</fullName>
    </recommendedName>
</protein>
<name>A0AAE0B8R8_9ROSI</name>
<dbReference type="PROSITE" id="PS50222">
    <property type="entry name" value="EF_HAND_2"/>
    <property type="match status" value="1"/>
</dbReference>
<comment type="caution">
    <text evidence="2">The sequence shown here is derived from an EMBL/GenBank/DDBJ whole genome shotgun (WGS) entry which is preliminary data.</text>
</comment>
<dbReference type="AlphaFoldDB" id="A0AAE0B8R8"/>
<evidence type="ECO:0000313" key="3">
    <source>
        <dbReference type="Proteomes" id="UP001281410"/>
    </source>
</evidence>
<dbReference type="EMBL" id="JANJYJ010000001">
    <property type="protein sequence ID" value="KAK3231420.1"/>
    <property type="molecule type" value="Genomic_DNA"/>
</dbReference>
<keyword evidence="3" id="KW-1185">Reference proteome</keyword>
<organism evidence="2 3">
    <name type="scientific">Dipteronia sinensis</name>
    <dbReference type="NCBI Taxonomy" id="43782"/>
    <lineage>
        <taxon>Eukaryota</taxon>
        <taxon>Viridiplantae</taxon>
        <taxon>Streptophyta</taxon>
        <taxon>Embryophyta</taxon>
        <taxon>Tracheophyta</taxon>
        <taxon>Spermatophyta</taxon>
        <taxon>Magnoliopsida</taxon>
        <taxon>eudicotyledons</taxon>
        <taxon>Gunneridae</taxon>
        <taxon>Pentapetalae</taxon>
        <taxon>rosids</taxon>
        <taxon>malvids</taxon>
        <taxon>Sapindales</taxon>
        <taxon>Sapindaceae</taxon>
        <taxon>Hippocastanoideae</taxon>
        <taxon>Acereae</taxon>
        <taxon>Dipteronia</taxon>
    </lineage>
</organism>
<dbReference type="Proteomes" id="UP001281410">
    <property type="component" value="Unassembled WGS sequence"/>
</dbReference>
<dbReference type="InterPro" id="IPR002048">
    <property type="entry name" value="EF_hand_dom"/>
</dbReference>
<proteinExistence type="predicted"/>
<evidence type="ECO:0000259" key="1">
    <source>
        <dbReference type="PROSITE" id="PS50222"/>
    </source>
</evidence>
<feature type="domain" description="EF-hand" evidence="1">
    <location>
        <begin position="11"/>
        <end position="46"/>
    </location>
</feature>
<sequence length="81" mass="9457">MRSRNTTKEPKVNNKLFEVFKRRDADGDSRLSKAKIKKAFGELGAYIPAYRTSCGLKSKPCRWQRRWICRHGRIGRSRAIC</sequence>
<evidence type="ECO:0000313" key="2">
    <source>
        <dbReference type="EMBL" id="KAK3231420.1"/>
    </source>
</evidence>
<gene>
    <name evidence="2" type="ORF">Dsin_003301</name>
</gene>
<dbReference type="GO" id="GO:0005509">
    <property type="term" value="F:calcium ion binding"/>
    <property type="evidence" value="ECO:0007669"/>
    <property type="project" value="InterPro"/>
</dbReference>
<reference evidence="2" key="1">
    <citation type="journal article" date="2023" name="Plant J.">
        <title>Genome sequences and population genomics provide insights into the demographic history, inbreeding, and mutation load of two 'living fossil' tree species of Dipteronia.</title>
        <authorList>
            <person name="Feng Y."/>
            <person name="Comes H.P."/>
            <person name="Chen J."/>
            <person name="Zhu S."/>
            <person name="Lu R."/>
            <person name="Zhang X."/>
            <person name="Li P."/>
            <person name="Qiu J."/>
            <person name="Olsen K.M."/>
            <person name="Qiu Y."/>
        </authorList>
    </citation>
    <scope>NUCLEOTIDE SEQUENCE</scope>
    <source>
        <strain evidence="2">NBL</strain>
    </source>
</reference>
<accession>A0AAE0B8R8</accession>